<evidence type="ECO:0000256" key="2">
    <source>
        <dbReference type="ARBA" id="ARBA00012722"/>
    </source>
</evidence>
<evidence type="ECO:0000256" key="15">
    <source>
        <dbReference type="RuleBase" id="RU000618"/>
    </source>
</evidence>
<feature type="active site" description="N6-AMP-lysine intermediate" evidence="14">
    <location>
        <position position="121"/>
    </location>
</feature>
<dbReference type="PIRSF" id="PIRSF001604">
    <property type="entry name" value="LigA"/>
    <property type="match status" value="1"/>
</dbReference>
<evidence type="ECO:0000256" key="6">
    <source>
        <dbReference type="ARBA" id="ARBA00022723"/>
    </source>
</evidence>
<feature type="binding site" evidence="14">
    <location>
        <begin position="34"/>
        <end position="38"/>
    </location>
    <ligand>
        <name>NAD(+)</name>
        <dbReference type="ChEBI" id="CHEBI:57540"/>
    </ligand>
</feature>
<dbReference type="SUPFAM" id="SSF50249">
    <property type="entry name" value="Nucleic acid-binding proteins"/>
    <property type="match status" value="1"/>
</dbReference>
<dbReference type="InterPro" id="IPR012340">
    <property type="entry name" value="NA-bd_OB-fold"/>
</dbReference>
<keyword evidence="11 14" id="KW-0234">DNA repair</keyword>
<dbReference type="FunFam" id="1.10.150.20:FF:000007">
    <property type="entry name" value="DNA ligase"/>
    <property type="match status" value="1"/>
</dbReference>
<dbReference type="Pfam" id="PF00533">
    <property type="entry name" value="BRCT"/>
    <property type="match status" value="1"/>
</dbReference>
<keyword evidence="6 14" id="KW-0479">Metal-binding</keyword>
<dbReference type="AlphaFoldDB" id="A0A0G1CAJ2"/>
<dbReference type="InterPro" id="IPR018239">
    <property type="entry name" value="DNA_ligase_AS"/>
</dbReference>
<feature type="binding site" evidence="14">
    <location>
        <position position="142"/>
    </location>
    <ligand>
        <name>NAD(+)</name>
        <dbReference type="ChEBI" id="CHEBI:57540"/>
    </ligand>
</feature>
<dbReference type="PATRIC" id="fig|1619011.3.peg.332"/>
<evidence type="ECO:0000256" key="14">
    <source>
        <dbReference type="HAMAP-Rule" id="MF_01588"/>
    </source>
</evidence>
<dbReference type="Pfam" id="PF14520">
    <property type="entry name" value="HHH_5"/>
    <property type="match status" value="1"/>
</dbReference>
<dbReference type="CDD" id="cd00114">
    <property type="entry name" value="LIGANc"/>
    <property type="match status" value="1"/>
</dbReference>
<comment type="similarity">
    <text evidence="13 14">Belongs to the NAD-dependent DNA ligase family. LigA subfamily.</text>
</comment>
<dbReference type="GO" id="GO:0003677">
    <property type="term" value="F:DNA binding"/>
    <property type="evidence" value="ECO:0007669"/>
    <property type="project" value="InterPro"/>
</dbReference>
<evidence type="ECO:0000256" key="11">
    <source>
        <dbReference type="ARBA" id="ARBA00023204"/>
    </source>
</evidence>
<comment type="function">
    <text evidence="1 14">DNA ligase that catalyzes the formation of phosphodiester linkages between 5'-phosphoryl and 3'-hydroxyl groups in double-stranded DNA using NAD as a coenzyme and as the energy source for the reaction. It is essential for DNA replication and repair of damaged DNA.</text>
</comment>
<evidence type="ECO:0000256" key="13">
    <source>
        <dbReference type="ARBA" id="ARBA00060881"/>
    </source>
</evidence>
<gene>
    <name evidence="14" type="primary">ligA</name>
    <name evidence="17" type="ORF">UV58_C0007G0021</name>
</gene>
<dbReference type="InterPro" id="IPR001357">
    <property type="entry name" value="BRCT_dom"/>
</dbReference>
<evidence type="ECO:0000256" key="8">
    <source>
        <dbReference type="ARBA" id="ARBA00022833"/>
    </source>
</evidence>
<keyword evidence="4 14" id="KW-0436">Ligase</keyword>
<accession>A0A0G1CAJ2</accession>
<feature type="binding site" evidence="14">
    <location>
        <position position="320"/>
    </location>
    <ligand>
        <name>NAD(+)</name>
        <dbReference type="ChEBI" id="CHEBI:57540"/>
    </ligand>
</feature>
<keyword evidence="7 14" id="KW-0227">DNA damage</keyword>
<dbReference type="Pfam" id="PF03120">
    <property type="entry name" value="OB_DNA_ligase"/>
    <property type="match status" value="1"/>
</dbReference>
<keyword evidence="10 14" id="KW-0520">NAD</keyword>
<protein>
    <recommendedName>
        <fullName evidence="3 14">DNA ligase</fullName>
        <ecNumber evidence="2 14">6.5.1.2</ecNumber>
    </recommendedName>
    <alternativeName>
        <fullName evidence="14">Polydeoxyribonucleotide synthase [NAD(+)]</fullName>
    </alternativeName>
</protein>
<dbReference type="NCBIfam" id="NF005932">
    <property type="entry name" value="PRK07956.1"/>
    <property type="match status" value="1"/>
</dbReference>
<dbReference type="CDD" id="cd17748">
    <property type="entry name" value="BRCT_DNA_ligase_like"/>
    <property type="match status" value="1"/>
</dbReference>
<feature type="binding site" evidence="14">
    <location>
        <position position="430"/>
    </location>
    <ligand>
        <name>Zn(2+)</name>
        <dbReference type="ChEBI" id="CHEBI:29105"/>
    </ligand>
</feature>
<dbReference type="Gene3D" id="1.10.287.610">
    <property type="entry name" value="Helix hairpin bin"/>
    <property type="match status" value="1"/>
</dbReference>
<dbReference type="EMBL" id="LCFA01000007">
    <property type="protein sequence ID" value="KKS82670.1"/>
    <property type="molecule type" value="Genomic_DNA"/>
</dbReference>
<dbReference type="NCBIfam" id="TIGR00575">
    <property type="entry name" value="dnlj"/>
    <property type="match status" value="1"/>
</dbReference>
<dbReference type="EC" id="6.5.1.2" evidence="2 14"/>
<feature type="binding site" evidence="14">
    <location>
        <position position="435"/>
    </location>
    <ligand>
        <name>Zn(2+)</name>
        <dbReference type="ChEBI" id="CHEBI:29105"/>
    </ligand>
</feature>
<evidence type="ECO:0000256" key="3">
    <source>
        <dbReference type="ARBA" id="ARBA00013308"/>
    </source>
</evidence>
<comment type="catalytic activity">
    <reaction evidence="12 14 15">
        <text>NAD(+) + (deoxyribonucleotide)n-3'-hydroxyl + 5'-phospho-(deoxyribonucleotide)m = (deoxyribonucleotide)n+m + AMP + beta-nicotinamide D-nucleotide.</text>
        <dbReference type="EC" id="6.5.1.2"/>
    </reaction>
</comment>
<dbReference type="SMART" id="SM00278">
    <property type="entry name" value="HhH1"/>
    <property type="match status" value="4"/>
</dbReference>
<evidence type="ECO:0000313" key="18">
    <source>
        <dbReference type="Proteomes" id="UP000034810"/>
    </source>
</evidence>
<dbReference type="InterPro" id="IPR036420">
    <property type="entry name" value="BRCT_dom_sf"/>
</dbReference>
<evidence type="ECO:0000256" key="12">
    <source>
        <dbReference type="ARBA" id="ARBA00034005"/>
    </source>
</evidence>
<dbReference type="Pfam" id="PF12826">
    <property type="entry name" value="HHH_2"/>
    <property type="match status" value="1"/>
</dbReference>
<keyword evidence="8 14" id="KW-0862">Zinc</keyword>
<dbReference type="PANTHER" id="PTHR23389">
    <property type="entry name" value="CHROMOSOME TRANSMISSION FIDELITY FACTOR 18"/>
    <property type="match status" value="1"/>
</dbReference>
<dbReference type="InterPro" id="IPR033136">
    <property type="entry name" value="DNA_ligase_CS"/>
</dbReference>
<dbReference type="Gene3D" id="3.30.470.30">
    <property type="entry name" value="DNA ligase/mRNA capping enzyme"/>
    <property type="match status" value="1"/>
</dbReference>
<feature type="binding site" evidence="14">
    <location>
        <position position="414"/>
    </location>
    <ligand>
        <name>Zn(2+)</name>
        <dbReference type="ChEBI" id="CHEBI:29105"/>
    </ligand>
</feature>
<dbReference type="SUPFAM" id="SSF47781">
    <property type="entry name" value="RuvA domain 2-like"/>
    <property type="match status" value="1"/>
</dbReference>
<feature type="domain" description="BRCT" evidence="16">
    <location>
        <begin position="602"/>
        <end position="681"/>
    </location>
</feature>
<evidence type="ECO:0000256" key="4">
    <source>
        <dbReference type="ARBA" id="ARBA00022598"/>
    </source>
</evidence>
<evidence type="ECO:0000256" key="9">
    <source>
        <dbReference type="ARBA" id="ARBA00022842"/>
    </source>
</evidence>
<dbReference type="InterPro" id="IPR001679">
    <property type="entry name" value="DNA_ligase"/>
</dbReference>
<organism evidence="17 18">
    <name type="scientific">Candidatus Wolfebacteria bacterium GW2011_GWC1_43_10</name>
    <dbReference type="NCBI Taxonomy" id="1619011"/>
    <lineage>
        <taxon>Bacteria</taxon>
        <taxon>Candidatus Wolfeibacteriota</taxon>
    </lineage>
</organism>
<keyword evidence="5 14" id="KW-0235">DNA replication</keyword>
<keyword evidence="9 14" id="KW-0460">Magnesium</keyword>
<dbReference type="InterPro" id="IPR013840">
    <property type="entry name" value="DNAligase_N"/>
</dbReference>
<proteinExistence type="inferred from homology"/>
<dbReference type="GO" id="GO:0006281">
    <property type="term" value="P:DNA repair"/>
    <property type="evidence" value="ECO:0007669"/>
    <property type="project" value="UniProtKB-KW"/>
</dbReference>
<dbReference type="Pfam" id="PF01653">
    <property type="entry name" value="DNA_ligase_aden"/>
    <property type="match status" value="1"/>
</dbReference>
<comment type="caution">
    <text evidence="17">The sequence shown here is derived from an EMBL/GenBank/DDBJ whole genome shotgun (WGS) entry which is preliminary data.</text>
</comment>
<dbReference type="SUPFAM" id="SSF56091">
    <property type="entry name" value="DNA ligase/mRNA capping enzyme, catalytic domain"/>
    <property type="match status" value="1"/>
</dbReference>
<dbReference type="SMART" id="SM00292">
    <property type="entry name" value="BRCT"/>
    <property type="match status" value="1"/>
</dbReference>
<feature type="binding site" evidence="14">
    <location>
        <position position="119"/>
    </location>
    <ligand>
        <name>NAD(+)</name>
        <dbReference type="ChEBI" id="CHEBI:57540"/>
    </ligand>
</feature>
<evidence type="ECO:0000256" key="5">
    <source>
        <dbReference type="ARBA" id="ARBA00022705"/>
    </source>
</evidence>
<dbReference type="InterPro" id="IPR013839">
    <property type="entry name" value="DNAligase_adenylation"/>
</dbReference>
<dbReference type="GO" id="GO:0046872">
    <property type="term" value="F:metal ion binding"/>
    <property type="evidence" value="ECO:0007669"/>
    <property type="project" value="UniProtKB-KW"/>
</dbReference>
<evidence type="ECO:0000256" key="1">
    <source>
        <dbReference type="ARBA" id="ARBA00004067"/>
    </source>
</evidence>
<comment type="cofactor">
    <cofactor evidence="14">
        <name>Mg(2+)</name>
        <dbReference type="ChEBI" id="CHEBI:18420"/>
    </cofactor>
    <cofactor evidence="14">
        <name>Mn(2+)</name>
        <dbReference type="ChEBI" id="CHEBI:29035"/>
    </cofactor>
</comment>
<sequence>MNKNEAKERIKKLRKLIDYHRTLYNTFDAPEIDDSAFDTLKNELEELEHKFPDLVTPDSPTQKVGGKPLDKFIKIKHDSPMLSFNDAFSEQEMEEWLERLENYLGNKLQVKRSPLFYCELKIDGLAIELIYENGTLKQGATRGDGIIGEDITQNLKTIRAIPQRLEQLGEHKIPKHLVVRGEVFITQKELKRINKEQEKKGLKPYANARNLAAGSVRQLDPRIAASRKLDSFQYDIVTDVGQADHEEEHKILASWGFKTNPHNKSVKNLEEVFVFRNNWEKNRNKLEYEIDGIVVIINDNKIFEKAGTIGKAPRAAIAYKFSPRQATTIVENVKIQVGRTGILTPVAVLKPVEVGGVTVTHSTLHNFDEIKRLGVKIGDTVIITRSGDVIPKIIRVIKELRTGKERNFKIPSRCPVDNAPVRKEGVFLKCSNPSCGAKNREAIIHFASRSAFDIRGLGKKIVDRFLDEGLITGPADIFFSNKEEISSLERFGEKSAQNIVDEIEKSKKISLDRFIYALGILHVGEETAKSLAKKFQNSSSKINISCLAGFFEKISPEGLREISDIGPKVAQSIHSWFLEEKNRKLLKNLEKAGIELIPLKEKVRGVLAGFNVCLTGTLSSISRQRAKEVIENEGGHFNSEITSSTNIVVVGANPGSKYQKARERGMEIWDEEKFLRKLSLK</sequence>
<dbReference type="Gene3D" id="2.40.50.140">
    <property type="entry name" value="Nucleic acid-binding proteins"/>
    <property type="match status" value="1"/>
</dbReference>
<feature type="binding site" evidence="14">
    <location>
        <begin position="83"/>
        <end position="84"/>
    </location>
    <ligand>
        <name>NAD(+)</name>
        <dbReference type="ChEBI" id="CHEBI:57540"/>
    </ligand>
</feature>
<feature type="binding site" evidence="14">
    <location>
        <position position="182"/>
    </location>
    <ligand>
        <name>NAD(+)</name>
        <dbReference type="ChEBI" id="CHEBI:57540"/>
    </ligand>
</feature>
<dbReference type="Gene3D" id="3.40.50.10190">
    <property type="entry name" value="BRCT domain"/>
    <property type="match status" value="1"/>
</dbReference>
<dbReference type="InterPro" id="IPR041663">
    <property type="entry name" value="DisA/LigA_HHH"/>
</dbReference>
<dbReference type="GO" id="GO:0003911">
    <property type="term" value="F:DNA ligase (NAD+) activity"/>
    <property type="evidence" value="ECO:0007669"/>
    <property type="project" value="UniProtKB-UniRule"/>
</dbReference>
<dbReference type="PROSITE" id="PS01056">
    <property type="entry name" value="DNA_LIGASE_N2"/>
    <property type="match status" value="1"/>
</dbReference>
<dbReference type="FunFam" id="2.40.50.140:FF:000012">
    <property type="entry name" value="DNA ligase"/>
    <property type="match status" value="1"/>
</dbReference>
<dbReference type="InterPro" id="IPR010994">
    <property type="entry name" value="RuvA_2-like"/>
</dbReference>
<dbReference type="SMART" id="SM00532">
    <property type="entry name" value="LIGANc"/>
    <property type="match status" value="1"/>
</dbReference>
<reference evidence="17 18" key="1">
    <citation type="journal article" date="2015" name="Nature">
        <title>rRNA introns, odd ribosomes, and small enigmatic genomes across a large radiation of phyla.</title>
        <authorList>
            <person name="Brown C.T."/>
            <person name="Hug L.A."/>
            <person name="Thomas B.C."/>
            <person name="Sharon I."/>
            <person name="Castelle C.J."/>
            <person name="Singh A."/>
            <person name="Wilkins M.J."/>
            <person name="Williams K.H."/>
            <person name="Banfield J.F."/>
        </authorList>
    </citation>
    <scope>NUCLEOTIDE SEQUENCE [LARGE SCALE GENOMIC DNA]</scope>
</reference>
<evidence type="ECO:0000313" key="17">
    <source>
        <dbReference type="EMBL" id="KKS82670.1"/>
    </source>
</evidence>
<dbReference type="PROSITE" id="PS50172">
    <property type="entry name" value="BRCT"/>
    <property type="match status" value="1"/>
</dbReference>
<dbReference type="PROSITE" id="PS01055">
    <property type="entry name" value="DNA_LIGASE_N1"/>
    <property type="match status" value="1"/>
</dbReference>
<dbReference type="PANTHER" id="PTHR23389:SF9">
    <property type="entry name" value="DNA LIGASE"/>
    <property type="match status" value="1"/>
</dbReference>
<dbReference type="InterPro" id="IPR004150">
    <property type="entry name" value="NAD_DNA_ligase_OB"/>
</dbReference>
<name>A0A0G1CAJ2_9BACT</name>
<evidence type="ECO:0000256" key="10">
    <source>
        <dbReference type="ARBA" id="ARBA00023027"/>
    </source>
</evidence>
<dbReference type="GO" id="GO:0006260">
    <property type="term" value="P:DNA replication"/>
    <property type="evidence" value="ECO:0007669"/>
    <property type="project" value="UniProtKB-KW"/>
</dbReference>
<dbReference type="Gene3D" id="1.10.150.20">
    <property type="entry name" value="5' to 3' exonuclease, C-terminal subdomain"/>
    <property type="match status" value="2"/>
</dbReference>
<dbReference type="GO" id="GO:0005829">
    <property type="term" value="C:cytosol"/>
    <property type="evidence" value="ECO:0007669"/>
    <property type="project" value="TreeGrafter"/>
</dbReference>
<keyword evidence="14" id="KW-0464">Manganese</keyword>
<comment type="caution">
    <text evidence="14">Lacks conserved residue(s) required for the propagation of feature annotation.</text>
</comment>
<evidence type="ECO:0000259" key="16">
    <source>
        <dbReference type="PROSITE" id="PS50172"/>
    </source>
</evidence>
<dbReference type="InterPro" id="IPR003583">
    <property type="entry name" value="Hlx-hairpin-Hlx_DNA-bd_motif"/>
</dbReference>
<evidence type="ECO:0000256" key="7">
    <source>
        <dbReference type="ARBA" id="ARBA00022763"/>
    </source>
</evidence>
<dbReference type="SUPFAM" id="SSF52113">
    <property type="entry name" value="BRCT domain"/>
    <property type="match status" value="1"/>
</dbReference>
<dbReference type="HAMAP" id="MF_01588">
    <property type="entry name" value="DNA_ligase_A"/>
    <property type="match status" value="1"/>
</dbReference>
<dbReference type="Proteomes" id="UP000034810">
    <property type="component" value="Unassembled WGS sequence"/>
</dbReference>